<feature type="region of interest" description="Disordered" evidence="1">
    <location>
        <begin position="286"/>
        <end position="327"/>
    </location>
</feature>
<feature type="region of interest" description="Disordered" evidence="1">
    <location>
        <begin position="18"/>
        <end position="40"/>
    </location>
</feature>
<evidence type="ECO:0000313" key="2">
    <source>
        <dbReference type="EMBL" id="KAJ4349913.1"/>
    </source>
</evidence>
<feature type="region of interest" description="Disordered" evidence="1">
    <location>
        <begin position="254"/>
        <end position="273"/>
    </location>
</feature>
<dbReference type="RefSeq" id="XP_056068843.1">
    <property type="nucleotide sequence ID" value="XM_056217287.1"/>
</dbReference>
<feature type="compositionally biased region" description="Low complexity" evidence="1">
    <location>
        <begin position="206"/>
        <end position="220"/>
    </location>
</feature>
<protein>
    <submittedName>
        <fullName evidence="2">Uncharacterized protein</fullName>
    </submittedName>
</protein>
<sequence length="735" mass="81090">MLLFEEIRSQWEAAHISHDEEQPRMVGRKEKPAPHHALYGDETTNASKFRRKLNQGLSLISLSQRRTTPVRPLLPSNDLNSAIEVPHPHESTRLLSPMRYPSSYGVAIRKVTPGKMVSSQRNLDAEATRKQIPRSRTMGFITRPSQNNLESFVLGIDSVPTPGPPFTLEEEARVTPTKIPSPDSSTPEHTNSSPRQYHSTPTTQQAKHVAAGDAFAAAKKPSPVRSYTTPNLVKTAHPRGPNGFVSPRKLHQHKLSGIPGPQRPKLKENSTPVTHRHVKRLSNILEHSPKSPGREGLMAPTVSSRGHSTGPVACTTPPASSKRKNSQNVIPTPFTAQRALPKKRSPFRPIDALPVPNEGAVTQTRLLGPVSPRTLKKDDHAAARLPLPRANTEKNFSKRTFPTPKKRIGGGMLARSQAVVNNEVRFPRSSTYHHFLGVEDVPPVPPIPEQYKSTSMPMLVLAGKPMEKTIAYPDETNVQEQGSGEMISPSSDSPVTALPLIASLSDRQEAIIMKEAQGSKKSLLAEKNPKLSIQIPASGRSFSASLLSSAKSSRLWSAKDPQVLDVADIGVSPKVKDYMPALYWAGRFQARYDQWRTEAIQVELDREYHMDGPLAHCNVHQEKAAACHIFLQLRDLCLSNQAADSLWEFEHKYRHDHNLLGTSCDLPPLNPKPDDGKQGSLGRAIRKMTPRKSSFVNLLKGKGWNTDEVRSTCGSIDCDSTVTKVFESSKESHLG</sequence>
<dbReference type="Proteomes" id="UP001140513">
    <property type="component" value="Unassembled WGS sequence"/>
</dbReference>
<accession>A0A9W9C8X2</accession>
<keyword evidence="3" id="KW-1185">Reference proteome</keyword>
<reference evidence="2" key="1">
    <citation type="submission" date="2022-10" db="EMBL/GenBank/DDBJ databases">
        <title>Tapping the CABI collections for fungal endophytes: first genome assemblies for Collariella, Neodidymelliopsis, Ascochyta clinopodiicola, Didymella pomorum, Didymosphaeria variabile, Neocosmospora piperis and Neocucurbitaria cava.</title>
        <authorList>
            <person name="Hill R."/>
        </authorList>
    </citation>
    <scope>NUCLEOTIDE SEQUENCE</scope>
    <source>
        <strain evidence="2">IMI 356815</strain>
    </source>
</reference>
<feature type="region of interest" description="Disordered" evidence="1">
    <location>
        <begin position="664"/>
        <end position="684"/>
    </location>
</feature>
<feature type="compositionally biased region" description="Polar residues" evidence="1">
    <location>
        <begin position="182"/>
        <end position="205"/>
    </location>
</feature>
<feature type="region of interest" description="Disordered" evidence="1">
    <location>
        <begin position="160"/>
        <end position="240"/>
    </location>
</feature>
<dbReference type="OrthoDB" id="3557758at2759"/>
<dbReference type="EMBL" id="JAPEUX010000006">
    <property type="protein sequence ID" value="KAJ4349913.1"/>
    <property type="molecule type" value="Genomic_DNA"/>
</dbReference>
<evidence type="ECO:0000256" key="1">
    <source>
        <dbReference type="SAM" id="MobiDB-lite"/>
    </source>
</evidence>
<proteinExistence type="predicted"/>
<feature type="compositionally biased region" description="Basic and acidic residues" evidence="1">
    <location>
        <begin position="18"/>
        <end position="33"/>
    </location>
</feature>
<organism evidence="2 3">
    <name type="scientific">Didymosphaeria variabile</name>
    <dbReference type="NCBI Taxonomy" id="1932322"/>
    <lineage>
        <taxon>Eukaryota</taxon>
        <taxon>Fungi</taxon>
        <taxon>Dikarya</taxon>
        <taxon>Ascomycota</taxon>
        <taxon>Pezizomycotina</taxon>
        <taxon>Dothideomycetes</taxon>
        <taxon>Pleosporomycetidae</taxon>
        <taxon>Pleosporales</taxon>
        <taxon>Massarineae</taxon>
        <taxon>Didymosphaeriaceae</taxon>
        <taxon>Didymosphaeria</taxon>
    </lineage>
</organism>
<dbReference type="AlphaFoldDB" id="A0A9W9C8X2"/>
<evidence type="ECO:0000313" key="3">
    <source>
        <dbReference type="Proteomes" id="UP001140513"/>
    </source>
</evidence>
<dbReference type="GeneID" id="80912063"/>
<name>A0A9W9C8X2_9PLEO</name>
<comment type="caution">
    <text evidence="2">The sequence shown here is derived from an EMBL/GenBank/DDBJ whole genome shotgun (WGS) entry which is preliminary data.</text>
</comment>
<gene>
    <name evidence="2" type="ORF">N0V89_008533</name>
</gene>